<gene>
    <name evidence="1" type="ORF">K4L44_08740</name>
</gene>
<sequence>MKLLLRDCTRLRAILIESIVFIISLQPTEAGASYLPGVAVSIIDTSIIDDANCGVSGGNIVAW</sequence>
<accession>A0AC61NPH9</accession>
<keyword evidence="2" id="KW-1185">Reference proteome</keyword>
<dbReference type="EMBL" id="CP081303">
    <property type="protein sequence ID" value="QZE15902.1"/>
    <property type="molecule type" value="Genomic_DNA"/>
</dbReference>
<evidence type="ECO:0000313" key="2">
    <source>
        <dbReference type="Proteomes" id="UP000826212"/>
    </source>
</evidence>
<organism evidence="1 2">
    <name type="scientific">Halosquirtibacter laminarini</name>
    <dbReference type="NCBI Taxonomy" id="3374600"/>
    <lineage>
        <taxon>Bacteria</taxon>
        <taxon>Pseudomonadati</taxon>
        <taxon>Bacteroidota</taxon>
        <taxon>Bacteroidia</taxon>
        <taxon>Marinilabiliales</taxon>
        <taxon>Prolixibacteraceae</taxon>
        <taxon>Halosquirtibacter</taxon>
    </lineage>
</organism>
<name>A0AC61NPH9_9BACT</name>
<evidence type="ECO:0000313" key="1">
    <source>
        <dbReference type="EMBL" id="QZE15902.1"/>
    </source>
</evidence>
<proteinExistence type="predicted"/>
<dbReference type="Proteomes" id="UP000826212">
    <property type="component" value="Chromosome"/>
</dbReference>
<reference evidence="1" key="1">
    <citation type="submission" date="2021-08" db="EMBL/GenBank/DDBJ databases">
        <title>Novel anaerobic bacterium isolated from sea squirt in East Sea, Republic of Korea.</title>
        <authorList>
            <person name="Nguyen T.H."/>
            <person name="Li Z."/>
            <person name="Lee Y.-J."/>
            <person name="Ko J."/>
            <person name="Kim S.-G."/>
        </authorList>
    </citation>
    <scope>NUCLEOTIDE SEQUENCE</scope>
    <source>
        <strain evidence="1">KCTC 25031</strain>
    </source>
</reference>
<protein>
    <submittedName>
        <fullName evidence="1">Uncharacterized protein</fullName>
    </submittedName>
</protein>